<protein>
    <submittedName>
        <fullName evidence="1">PhoPQ-activated pathogenicity protein</fullName>
    </submittedName>
</protein>
<dbReference type="EMBL" id="BDQI01000030">
    <property type="protein sequence ID" value="GAX56918.1"/>
    <property type="molecule type" value="Genomic_DNA"/>
</dbReference>
<name>A0A250VRQ7_STROL</name>
<dbReference type="PANTHER" id="PTHR31497">
    <property type="entry name" value="AUTOCRINE PROLIFERATION REPRESSOR PROTEIN A"/>
    <property type="match status" value="1"/>
</dbReference>
<keyword evidence="2" id="KW-1185">Reference proteome</keyword>
<accession>A0A250VRQ7</accession>
<dbReference type="Pfam" id="PF10142">
    <property type="entry name" value="PhoPQ_related"/>
    <property type="match status" value="1"/>
</dbReference>
<evidence type="ECO:0000313" key="1">
    <source>
        <dbReference type="EMBL" id="GAX56918.1"/>
    </source>
</evidence>
<organism evidence="1 2">
    <name type="scientific">Streptomyces olivochromogenes</name>
    <dbReference type="NCBI Taxonomy" id="1963"/>
    <lineage>
        <taxon>Bacteria</taxon>
        <taxon>Bacillati</taxon>
        <taxon>Actinomycetota</taxon>
        <taxon>Actinomycetes</taxon>
        <taxon>Kitasatosporales</taxon>
        <taxon>Streptomycetaceae</taxon>
        <taxon>Streptomyces</taxon>
    </lineage>
</organism>
<proteinExistence type="predicted"/>
<dbReference type="AlphaFoldDB" id="A0A250VRQ7"/>
<dbReference type="Gene3D" id="3.40.50.1820">
    <property type="entry name" value="alpha/beta hydrolase"/>
    <property type="match status" value="1"/>
</dbReference>
<dbReference type="RefSeq" id="WP_067380576.1">
    <property type="nucleotide sequence ID" value="NZ_BDQI01000030.1"/>
</dbReference>
<sequence>MTDSTISAYTAAGDYAWKHVGPAGLFDLGELYDTESLDVVIEKDAVEESAARPGARVRTIVLTFTSQRWHGMTWRHPVHVYAPAHTLEHPPAHGIAGIIGTEADFWTEPGNERRVIPETGQETEKEYAEGVAVDLGIPVMVFATPPELPIDMNESDLNGYSNRKFFETGDFTWYGYYPVATSYLRAITLLTTLPGLGVRKAVLFGHSKRGIGSSIATGVDPDRLAGIVTTGTNGMNMLEATARKIGQLGMDVAGPSVRREGLGFLSADTQLRMFNTPLGFEALKRFDPYFWRDSLTTPWLVVNGTNDPFFAVDVAQSMRHAKGPTTLLAVDDLTHTWASQKILAAWRMWLDHLAHGRPLPTLDNLTAERSSDHLTVTTRTNIPITAAHLATAGVRGTDWRQAKWSLTAMTQTADGTYRVSVPFPADTSMAWYVELRHGTPSDPGFVTSAVKVEGPGV</sequence>
<dbReference type="InterPro" id="IPR029058">
    <property type="entry name" value="AB_hydrolase_fold"/>
</dbReference>
<comment type="caution">
    <text evidence="1">The sequence shown here is derived from an EMBL/GenBank/DDBJ whole genome shotgun (WGS) entry which is preliminary data.</text>
</comment>
<dbReference type="Proteomes" id="UP000217446">
    <property type="component" value="Unassembled WGS sequence"/>
</dbReference>
<evidence type="ECO:0000313" key="2">
    <source>
        <dbReference type="Proteomes" id="UP000217446"/>
    </source>
</evidence>
<dbReference type="SUPFAM" id="SSF53474">
    <property type="entry name" value="alpha/beta-Hydrolases"/>
    <property type="match status" value="1"/>
</dbReference>
<dbReference type="PANTHER" id="PTHR31497:SF0">
    <property type="entry name" value="AUTOCRINE PROLIFERATION REPRESSOR PROTEIN A"/>
    <property type="match status" value="1"/>
</dbReference>
<dbReference type="STRING" id="1963.AQJ27_40560"/>
<reference evidence="2" key="1">
    <citation type="submission" date="2017-05" db="EMBL/GenBank/DDBJ databases">
        <title>Streptomyces olivochromogenes NBRC 3561 whole genome shotgun sequence.</title>
        <authorList>
            <person name="Dohra H."/>
            <person name="Kodani S."/>
        </authorList>
    </citation>
    <scope>NUCLEOTIDE SEQUENCE [LARGE SCALE GENOMIC DNA]</scope>
    <source>
        <strain evidence="2">NBRC 3561</strain>
    </source>
</reference>
<dbReference type="InterPro" id="IPR009199">
    <property type="entry name" value="PhoPQ-act_pathogen-rel_PqaA"/>
</dbReference>
<gene>
    <name evidence="1" type="ORF">SO3561_08486</name>
</gene>